<dbReference type="EMBL" id="ML993598">
    <property type="protein sequence ID" value="KAF2165879.1"/>
    <property type="molecule type" value="Genomic_DNA"/>
</dbReference>
<evidence type="ECO:0000313" key="2">
    <source>
        <dbReference type="Proteomes" id="UP000799537"/>
    </source>
</evidence>
<evidence type="ECO:0000313" key="1">
    <source>
        <dbReference type="EMBL" id="KAF2165879.1"/>
    </source>
</evidence>
<dbReference type="SUPFAM" id="SSF51735">
    <property type="entry name" value="NAD(P)-binding Rossmann-fold domains"/>
    <property type="match status" value="1"/>
</dbReference>
<dbReference type="Gene3D" id="3.40.50.720">
    <property type="entry name" value="NAD(P)-binding Rossmann-like Domain"/>
    <property type="match status" value="1"/>
</dbReference>
<proteinExistence type="predicted"/>
<dbReference type="GeneID" id="54560136"/>
<dbReference type="InterPro" id="IPR036291">
    <property type="entry name" value="NAD(P)-bd_dom_sf"/>
</dbReference>
<keyword evidence="2" id="KW-1185">Reference proteome</keyword>
<gene>
    <name evidence="1" type="ORF">M409DRAFT_23610</name>
</gene>
<dbReference type="OrthoDB" id="9975943at2759"/>
<name>A0A6A6CJJ4_ZASCE</name>
<dbReference type="AlphaFoldDB" id="A0A6A6CJJ4"/>
<accession>A0A6A6CJJ4</accession>
<dbReference type="PANTHER" id="PTHR14097:SF8">
    <property type="entry name" value="NAD(P)-BINDING DOMAIN-CONTAINING PROTEIN"/>
    <property type="match status" value="1"/>
</dbReference>
<organism evidence="1 2">
    <name type="scientific">Zasmidium cellare ATCC 36951</name>
    <dbReference type="NCBI Taxonomy" id="1080233"/>
    <lineage>
        <taxon>Eukaryota</taxon>
        <taxon>Fungi</taxon>
        <taxon>Dikarya</taxon>
        <taxon>Ascomycota</taxon>
        <taxon>Pezizomycotina</taxon>
        <taxon>Dothideomycetes</taxon>
        <taxon>Dothideomycetidae</taxon>
        <taxon>Mycosphaerellales</taxon>
        <taxon>Mycosphaerellaceae</taxon>
        <taxon>Zasmidium</taxon>
    </lineage>
</organism>
<dbReference type="PANTHER" id="PTHR14097">
    <property type="entry name" value="OXIDOREDUCTASE HTATIP2"/>
    <property type="match status" value="1"/>
</dbReference>
<sequence>MAHIILTGATGTAGAGILAHALTVPTIAKISILSRRPVKLAENQPEATVILHKDFTTYPPDVLSQLSGATACIWAQGISSRGMSEEEYTKITHDYPVAAARAFAGLGENFTFVYTSGEGAEMDKEGGMLYAKVKGKAERSLLNLQAELPSLHVFNIRPAGINPAGNYLAERKPSWVDRGINLLGNVFERVYKPLVISTENLGKACVRLAMNDGKPWPEGKGVEEQGRLIRNVALRRIAEEAK</sequence>
<reference evidence="1" key="1">
    <citation type="journal article" date="2020" name="Stud. Mycol.">
        <title>101 Dothideomycetes genomes: a test case for predicting lifestyles and emergence of pathogens.</title>
        <authorList>
            <person name="Haridas S."/>
            <person name="Albert R."/>
            <person name="Binder M."/>
            <person name="Bloem J."/>
            <person name="Labutti K."/>
            <person name="Salamov A."/>
            <person name="Andreopoulos B."/>
            <person name="Baker S."/>
            <person name="Barry K."/>
            <person name="Bills G."/>
            <person name="Bluhm B."/>
            <person name="Cannon C."/>
            <person name="Castanera R."/>
            <person name="Culley D."/>
            <person name="Daum C."/>
            <person name="Ezra D."/>
            <person name="Gonzalez J."/>
            <person name="Henrissat B."/>
            <person name="Kuo A."/>
            <person name="Liang C."/>
            <person name="Lipzen A."/>
            <person name="Lutzoni F."/>
            <person name="Magnuson J."/>
            <person name="Mondo S."/>
            <person name="Nolan M."/>
            <person name="Ohm R."/>
            <person name="Pangilinan J."/>
            <person name="Park H.-J."/>
            <person name="Ramirez L."/>
            <person name="Alfaro M."/>
            <person name="Sun H."/>
            <person name="Tritt A."/>
            <person name="Yoshinaga Y."/>
            <person name="Zwiers L.-H."/>
            <person name="Turgeon B."/>
            <person name="Goodwin S."/>
            <person name="Spatafora J."/>
            <person name="Crous P."/>
            <person name="Grigoriev I."/>
        </authorList>
    </citation>
    <scope>NUCLEOTIDE SEQUENCE</scope>
    <source>
        <strain evidence="1">ATCC 36951</strain>
    </source>
</reference>
<dbReference type="RefSeq" id="XP_033666768.1">
    <property type="nucleotide sequence ID" value="XM_033806864.1"/>
</dbReference>
<evidence type="ECO:0008006" key="3">
    <source>
        <dbReference type="Google" id="ProtNLM"/>
    </source>
</evidence>
<protein>
    <recommendedName>
        <fullName evidence="3">NAD(P)-binding domain-containing protein</fullName>
    </recommendedName>
</protein>
<dbReference type="Proteomes" id="UP000799537">
    <property type="component" value="Unassembled WGS sequence"/>
</dbReference>